<feature type="domain" description="AAA+ ATPase" evidence="4">
    <location>
        <begin position="321"/>
        <end position="556"/>
    </location>
</feature>
<evidence type="ECO:0000256" key="3">
    <source>
        <dbReference type="SAM" id="MobiDB-lite"/>
    </source>
</evidence>
<evidence type="ECO:0000313" key="5">
    <source>
        <dbReference type="EMBL" id="ORY49069.1"/>
    </source>
</evidence>
<dbReference type="InterPro" id="IPR003593">
    <property type="entry name" value="AAA+_ATPase"/>
</dbReference>
<keyword evidence="5" id="KW-0378">Hydrolase</keyword>
<dbReference type="SMART" id="SM00382">
    <property type="entry name" value="AAA"/>
    <property type="match status" value="1"/>
</dbReference>
<dbReference type="OrthoDB" id="10251412at2759"/>
<dbReference type="GO" id="GO:0016887">
    <property type="term" value="F:ATP hydrolysis activity"/>
    <property type="evidence" value="ECO:0007669"/>
    <property type="project" value="InterPro"/>
</dbReference>
<accession>A0A1Y2CPV6</accession>
<dbReference type="InterPro" id="IPR050747">
    <property type="entry name" value="Mitochondrial_chaperone_BCS1"/>
</dbReference>
<reference evidence="5 6" key="1">
    <citation type="submission" date="2016-07" db="EMBL/GenBank/DDBJ databases">
        <title>Pervasive Adenine N6-methylation of Active Genes in Fungi.</title>
        <authorList>
            <consortium name="DOE Joint Genome Institute"/>
            <person name="Mondo S.J."/>
            <person name="Dannebaum R.O."/>
            <person name="Kuo R.C."/>
            <person name="Labutti K."/>
            <person name="Haridas S."/>
            <person name="Kuo A."/>
            <person name="Salamov A."/>
            <person name="Ahrendt S.R."/>
            <person name="Lipzen A."/>
            <person name="Sullivan W."/>
            <person name="Andreopoulos W.B."/>
            <person name="Clum A."/>
            <person name="Lindquist E."/>
            <person name="Daum C."/>
            <person name="Ramamoorthy G.K."/>
            <person name="Gryganskyi A."/>
            <person name="Culley D."/>
            <person name="Magnuson J.K."/>
            <person name="James T.Y."/>
            <person name="O'Malley M.A."/>
            <person name="Stajich J.E."/>
            <person name="Spatafora J.W."/>
            <person name="Visel A."/>
            <person name="Grigoriev I.V."/>
        </authorList>
    </citation>
    <scope>NUCLEOTIDE SEQUENCE [LARGE SCALE GENOMIC DNA]</scope>
    <source>
        <strain evidence="5 6">JEL800</strain>
    </source>
</reference>
<sequence length="688" mass="77411">MTRVLEAWRSFKRGMRESLDGENNGSLRPVVDMITGAQMQGCLMAFLPSMISLDTGNMVVDMFISSSLVTLLMAFIGLLGSTIRKIIDDDSEVNSDINLCVKVEFHMMDRWNEAQENPHWKALAWIITQRSKEQTKGHFRMIPFIPENDGDSSSDEEEDDELQVTISIPDFNILPIGDRELEIDFNKGKYIVQFDDSGNQANQNKLNDGDGKNKIQIDPLINREPPILIRRIDGEVASLSDMQATLNEITKIYARDQARKKRRSRYERPADCSYWCWTQTIRSERGLASVALDETQETLLLRDLETFANDKHFYKRMGLPYRRGYLFSGKPGTGKTSLINAISATYNRDLYYINLADIKSDNELQSAFSSVSKGSIIVFEDIDAQSAEVHTRERRFALKKVDKMRAYKEKELEIKRKKREEAEKKLLEDEDKEEEKGEDGEKKSPAKKTKSLEDLLKEDLMQTEEEDMLSDFGGFKSMGPMIGPSLPSKMDFGDLKLTKGSLFSGFTLSMLLNCLDGHMLAEDVIIIMTSNHPEVLDPALIRPGRIDLHLSLGYCTHYQMNRMLQSVLDDKTACIDFNAYPIPQNIIAPCDALRICILYRSNPSVIPIRLMERGMELLSGKSQSSGIQAGESSMALEVTTSGKPELFDSSMSVVSLDSGIISGSDVGSEAGECVEGIRERKPFAATSA</sequence>
<dbReference type="Pfam" id="PF00004">
    <property type="entry name" value="AAA"/>
    <property type="match status" value="2"/>
</dbReference>
<protein>
    <submittedName>
        <fullName evidence="5">p-loop containing nucleoside triphosphate hydrolase protein</fullName>
    </submittedName>
</protein>
<keyword evidence="2" id="KW-0067">ATP-binding</keyword>
<dbReference type="STRING" id="329046.A0A1Y2CPV6"/>
<dbReference type="PROSITE" id="PS00674">
    <property type="entry name" value="AAA"/>
    <property type="match status" value="1"/>
</dbReference>
<dbReference type="SUPFAM" id="SSF52540">
    <property type="entry name" value="P-loop containing nucleoside triphosphate hydrolases"/>
    <property type="match status" value="1"/>
</dbReference>
<comment type="caution">
    <text evidence="5">The sequence shown here is derived from an EMBL/GenBank/DDBJ whole genome shotgun (WGS) entry which is preliminary data.</text>
</comment>
<dbReference type="GO" id="GO:0005524">
    <property type="term" value="F:ATP binding"/>
    <property type="evidence" value="ECO:0007669"/>
    <property type="project" value="UniProtKB-KW"/>
</dbReference>
<feature type="compositionally biased region" description="Acidic residues" evidence="3">
    <location>
        <begin position="428"/>
        <end position="438"/>
    </location>
</feature>
<keyword evidence="6" id="KW-1185">Reference proteome</keyword>
<dbReference type="PANTHER" id="PTHR23070">
    <property type="entry name" value="BCS1 AAA-TYPE ATPASE"/>
    <property type="match status" value="1"/>
</dbReference>
<dbReference type="InterPro" id="IPR027417">
    <property type="entry name" value="P-loop_NTPase"/>
</dbReference>
<name>A0A1Y2CPV6_9FUNG</name>
<feature type="compositionally biased region" description="Basic and acidic residues" evidence="3">
    <location>
        <begin position="439"/>
        <end position="452"/>
    </location>
</feature>
<evidence type="ECO:0000256" key="2">
    <source>
        <dbReference type="RuleBase" id="RU003651"/>
    </source>
</evidence>
<dbReference type="AlphaFoldDB" id="A0A1Y2CPV6"/>
<dbReference type="InterPro" id="IPR003960">
    <property type="entry name" value="ATPase_AAA_CS"/>
</dbReference>
<keyword evidence="2" id="KW-0547">Nucleotide-binding</keyword>
<comment type="similarity">
    <text evidence="1">Belongs to the AAA ATPase family. BCS1 subfamily.</text>
</comment>
<feature type="region of interest" description="Disordered" evidence="3">
    <location>
        <begin position="423"/>
        <end position="452"/>
    </location>
</feature>
<organism evidence="5 6">
    <name type="scientific">Rhizoclosmatium globosum</name>
    <dbReference type="NCBI Taxonomy" id="329046"/>
    <lineage>
        <taxon>Eukaryota</taxon>
        <taxon>Fungi</taxon>
        <taxon>Fungi incertae sedis</taxon>
        <taxon>Chytridiomycota</taxon>
        <taxon>Chytridiomycota incertae sedis</taxon>
        <taxon>Chytridiomycetes</taxon>
        <taxon>Chytridiales</taxon>
        <taxon>Chytriomycetaceae</taxon>
        <taxon>Rhizoclosmatium</taxon>
    </lineage>
</organism>
<evidence type="ECO:0000259" key="4">
    <source>
        <dbReference type="SMART" id="SM00382"/>
    </source>
</evidence>
<proteinExistence type="inferred from homology"/>
<dbReference type="Proteomes" id="UP000193642">
    <property type="component" value="Unassembled WGS sequence"/>
</dbReference>
<dbReference type="Gene3D" id="3.40.50.300">
    <property type="entry name" value="P-loop containing nucleotide triphosphate hydrolases"/>
    <property type="match status" value="2"/>
</dbReference>
<evidence type="ECO:0000313" key="6">
    <source>
        <dbReference type="Proteomes" id="UP000193642"/>
    </source>
</evidence>
<evidence type="ECO:0000256" key="1">
    <source>
        <dbReference type="ARBA" id="ARBA00007448"/>
    </source>
</evidence>
<gene>
    <name evidence="5" type="ORF">BCR33DRAFT_714132</name>
</gene>
<dbReference type="EMBL" id="MCGO01000010">
    <property type="protein sequence ID" value="ORY49069.1"/>
    <property type="molecule type" value="Genomic_DNA"/>
</dbReference>
<dbReference type="InterPro" id="IPR003959">
    <property type="entry name" value="ATPase_AAA_core"/>
</dbReference>